<evidence type="ECO:0000313" key="2">
    <source>
        <dbReference type="Proteomes" id="UP000247609"/>
    </source>
</evidence>
<dbReference type="PANTHER" id="PTHR12042:SF21">
    <property type="entry name" value="ALPHA1,4-GALACTOSYLTRANSFERASE 1-RELATED"/>
    <property type="match status" value="1"/>
</dbReference>
<dbReference type="GO" id="GO:0016020">
    <property type="term" value="C:membrane"/>
    <property type="evidence" value="ECO:0007669"/>
    <property type="project" value="GOC"/>
</dbReference>
<evidence type="ECO:0008006" key="3">
    <source>
        <dbReference type="Google" id="ProtNLM"/>
    </source>
</evidence>
<dbReference type="PANTHER" id="PTHR12042">
    <property type="entry name" value="LACTOSYLCERAMIDE 4-ALPHA-GALACTOSYLTRANSFERASE ALPHA- 1,4-GALACTOSYLTRANSFERASE"/>
    <property type="match status" value="1"/>
</dbReference>
<dbReference type="GO" id="GO:0006688">
    <property type="term" value="P:glycosphingolipid biosynthetic process"/>
    <property type="evidence" value="ECO:0007669"/>
    <property type="project" value="TreeGrafter"/>
</dbReference>
<protein>
    <recommendedName>
        <fullName evidence="3">Alpha 1,4-glycosyltransferase domain-containing protein</fullName>
    </recommendedName>
</protein>
<name>A0A318QA77_9PROT</name>
<dbReference type="EMBL" id="NOXG01000008">
    <property type="protein sequence ID" value="PYD75540.1"/>
    <property type="molecule type" value="Genomic_DNA"/>
</dbReference>
<organism evidence="1 2">
    <name type="scientific">Novacetimonas pomaceti</name>
    <dbReference type="NCBI Taxonomy" id="2021998"/>
    <lineage>
        <taxon>Bacteria</taxon>
        <taxon>Pseudomonadati</taxon>
        <taxon>Pseudomonadota</taxon>
        <taxon>Alphaproteobacteria</taxon>
        <taxon>Acetobacterales</taxon>
        <taxon>Acetobacteraceae</taxon>
        <taxon>Novacetimonas</taxon>
    </lineage>
</organism>
<dbReference type="InterPro" id="IPR029044">
    <property type="entry name" value="Nucleotide-diphossugar_trans"/>
</dbReference>
<dbReference type="SUPFAM" id="SSF53448">
    <property type="entry name" value="Nucleotide-diphospho-sugar transferases"/>
    <property type="match status" value="1"/>
</dbReference>
<sequence>MPDIWEWTSGGPQAPEKACPPVAAYHIRMELMTLFQPMFATFWGGGALSAYEAACINSYVAHGYIFTLYSYEAIENLPPGVVNGDAREITDPSNMTRFRIRGKPNLSHFSDLFRYELSHKTDNIWVDADMLMLRRLDLPRWDLLIAKEDPTSICGAIMRLERDNPKLDRLVEETLALRDRDLVWGATGPRLLTSLFGRQAVMQDSYAPQYFFPIHFREAWKMLLPQYRQECEKLCASAYTLHLWNDQMVRIGIWKRFAPPRGSFLAECFAATDGLRFFEDFYPLSVMENMVSNWRFRCEGGEIGMGQWLRRALPSVRVTWRRRLNLPT</sequence>
<proteinExistence type="predicted"/>
<dbReference type="Proteomes" id="UP000247609">
    <property type="component" value="Unassembled WGS sequence"/>
</dbReference>
<gene>
    <name evidence="1" type="ORF">CFR71_09115</name>
</gene>
<comment type="caution">
    <text evidence="1">The sequence shown here is derived from an EMBL/GenBank/DDBJ whole genome shotgun (WGS) entry which is preliminary data.</text>
</comment>
<accession>A0A318QA77</accession>
<reference evidence="1 2" key="1">
    <citation type="submission" date="2017-07" db="EMBL/GenBank/DDBJ databases">
        <title>A draft genome sequence of Komagataeibacter sp. T5K1.</title>
        <authorList>
            <person name="Skraban J."/>
            <person name="Cleenwerck I."/>
            <person name="Vandamme P."/>
            <person name="Trcek J."/>
        </authorList>
    </citation>
    <scope>NUCLEOTIDE SEQUENCE [LARGE SCALE GENOMIC DNA]</scope>
    <source>
        <strain evidence="1 2">T5K1</strain>
    </source>
</reference>
<dbReference type="GO" id="GO:0016758">
    <property type="term" value="F:hexosyltransferase activity"/>
    <property type="evidence" value="ECO:0007669"/>
    <property type="project" value="TreeGrafter"/>
</dbReference>
<evidence type="ECO:0000313" key="1">
    <source>
        <dbReference type="EMBL" id="PYD75540.1"/>
    </source>
</evidence>
<dbReference type="Gene3D" id="3.90.550.20">
    <property type="match status" value="1"/>
</dbReference>
<dbReference type="AlphaFoldDB" id="A0A318QA77"/>
<dbReference type="InterPro" id="IPR051981">
    <property type="entry name" value="Glycosyltransf_32"/>
</dbReference>